<dbReference type="InterPro" id="IPR038499">
    <property type="entry name" value="BRO1_sf"/>
</dbReference>
<dbReference type="Pfam" id="PF03097">
    <property type="entry name" value="BRO1"/>
    <property type="match status" value="1"/>
</dbReference>
<dbReference type="AlphaFoldDB" id="A0A2V0PNK8"/>
<evidence type="ECO:0000313" key="3">
    <source>
        <dbReference type="EMBL" id="GBF99683.1"/>
    </source>
</evidence>
<dbReference type="InterPro" id="IPR004328">
    <property type="entry name" value="BRO1_dom"/>
</dbReference>
<name>A0A2V0PNK8_9CHLO</name>
<sequence>MSSKSEPEPLVRPLLPFADPWELRTRPFSFEGTAKAADASVLSLNHLRDVTGQRNSACVRETSKLTCSLETREWFKRYLSNLDAYIGHEGKRPDLAFEWTSPLSGRFFKMVVINGVDKERAMATFLYGGLLRELAHQQLGDCLGLTQGSTALAGEARVGALAEVASLLRQAAGVFAALAERLLPTLVDLKPDRPYELIPGIAAALSSVSLAEAQEVAAFRLEERAGAPATLAALHAAAAELYDRAAKDLRGDGIDQGQLSDRLKRYMGCAAALAGARAHKNNAAEQHSQMQAGSAERACEEAKSLLKSALNAADVDAAWKGVLEAEAKGIEARRLKIEKDRLYVNMQPIPHDAPRLPAAKLLVSAVPYEGEAQKSVGAEVM</sequence>
<evidence type="ECO:0000256" key="1">
    <source>
        <dbReference type="ARBA" id="ARBA00008901"/>
    </source>
</evidence>
<dbReference type="OrthoDB" id="10266451at2759"/>
<proteinExistence type="inferred from homology"/>
<dbReference type="Gene3D" id="1.25.40.280">
    <property type="entry name" value="alix/aip1 like domains"/>
    <property type="match status" value="1"/>
</dbReference>
<dbReference type="Proteomes" id="UP000247498">
    <property type="component" value="Unassembled WGS sequence"/>
</dbReference>
<evidence type="ECO:0000313" key="4">
    <source>
        <dbReference type="Proteomes" id="UP000247498"/>
    </source>
</evidence>
<comment type="caution">
    <text evidence="3">The sequence shown here is derived from an EMBL/GenBank/DDBJ whole genome shotgun (WGS) entry which is preliminary data.</text>
</comment>
<dbReference type="SMART" id="SM01041">
    <property type="entry name" value="BRO1"/>
    <property type="match status" value="1"/>
</dbReference>
<keyword evidence="4" id="KW-1185">Reference proteome</keyword>
<reference evidence="3 4" key="1">
    <citation type="journal article" date="2018" name="Sci. Rep.">
        <title>Raphidocelis subcapitata (=Pseudokirchneriella subcapitata) provides an insight into genome evolution and environmental adaptations in the Sphaeropleales.</title>
        <authorList>
            <person name="Suzuki S."/>
            <person name="Yamaguchi H."/>
            <person name="Nakajima N."/>
            <person name="Kawachi M."/>
        </authorList>
    </citation>
    <scope>NUCLEOTIDE SEQUENCE [LARGE SCALE GENOMIC DNA]</scope>
    <source>
        <strain evidence="3 4">NIES-35</strain>
    </source>
</reference>
<dbReference type="PROSITE" id="PS51180">
    <property type="entry name" value="BRO1"/>
    <property type="match status" value="1"/>
</dbReference>
<dbReference type="InterPro" id="IPR038898">
    <property type="entry name" value="BROX"/>
</dbReference>
<accession>A0A2V0PNK8</accession>
<gene>
    <name evidence="3" type="ORF">Rsub_12377</name>
</gene>
<feature type="domain" description="BRO1" evidence="2">
    <location>
        <begin position="8"/>
        <end position="368"/>
    </location>
</feature>
<dbReference type="PANTHER" id="PTHR23032:SF20">
    <property type="entry name" value="ENDOSOMAL TARGETING BRO1-LIKE DOMAIN-CONTAINING PROTEIN"/>
    <property type="match status" value="1"/>
</dbReference>
<dbReference type="EMBL" id="BDRX01000168">
    <property type="protein sequence ID" value="GBF99683.1"/>
    <property type="molecule type" value="Genomic_DNA"/>
</dbReference>
<dbReference type="STRING" id="307507.A0A2V0PNK8"/>
<dbReference type="PANTHER" id="PTHR23032">
    <property type="entry name" value="BRO1 DOMAIN-CONTAINING PROTEIN BROX"/>
    <property type="match status" value="1"/>
</dbReference>
<comment type="similarity">
    <text evidence="1">Belongs to the BROX family.</text>
</comment>
<organism evidence="3 4">
    <name type="scientific">Raphidocelis subcapitata</name>
    <dbReference type="NCBI Taxonomy" id="307507"/>
    <lineage>
        <taxon>Eukaryota</taxon>
        <taxon>Viridiplantae</taxon>
        <taxon>Chlorophyta</taxon>
        <taxon>core chlorophytes</taxon>
        <taxon>Chlorophyceae</taxon>
        <taxon>CS clade</taxon>
        <taxon>Sphaeropleales</taxon>
        <taxon>Selenastraceae</taxon>
        <taxon>Raphidocelis</taxon>
    </lineage>
</organism>
<protein>
    <recommendedName>
        <fullName evidence="2">BRO1 domain-containing protein</fullName>
    </recommendedName>
</protein>
<evidence type="ECO:0000259" key="2">
    <source>
        <dbReference type="PROSITE" id="PS51180"/>
    </source>
</evidence>
<dbReference type="InParanoid" id="A0A2V0PNK8"/>